<dbReference type="InterPro" id="IPR032397">
    <property type="entry name" value="RHD_dimer"/>
</dbReference>
<dbReference type="SUPFAM" id="SSF49417">
    <property type="entry name" value="p53-like transcription factors"/>
    <property type="match status" value="1"/>
</dbReference>
<protein>
    <recommendedName>
        <fullName evidence="2">RHD domain-containing protein</fullName>
    </recommendedName>
</protein>
<dbReference type="SMART" id="SM00429">
    <property type="entry name" value="IPT"/>
    <property type="match status" value="1"/>
</dbReference>
<feature type="domain" description="RHD" evidence="2">
    <location>
        <begin position="60"/>
        <end position="160"/>
    </location>
</feature>
<dbReference type="GO" id="GO:0005737">
    <property type="term" value="C:cytoplasm"/>
    <property type="evidence" value="ECO:0007669"/>
    <property type="project" value="InterPro"/>
</dbReference>
<accession>A0AAV8VKS6</accession>
<dbReference type="InterPro" id="IPR011539">
    <property type="entry name" value="RHD_DNA_bind_dom"/>
</dbReference>
<dbReference type="GO" id="GO:0000981">
    <property type="term" value="F:DNA-binding transcription factor activity, RNA polymerase II-specific"/>
    <property type="evidence" value="ECO:0007669"/>
    <property type="project" value="TreeGrafter"/>
</dbReference>
<dbReference type="InterPro" id="IPR016161">
    <property type="entry name" value="Ald_DH/histidinol_DH"/>
</dbReference>
<dbReference type="Gene3D" id="2.60.40.340">
    <property type="entry name" value="Rel homology domain (RHD), DNA-binding domain"/>
    <property type="match status" value="1"/>
</dbReference>
<dbReference type="Pfam" id="PF00554">
    <property type="entry name" value="RHD_DNA_bind"/>
    <property type="match status" value="1"/>
</dbReference>
<dbReference type="PANTHER" id="PTHR24169">
    <property type="entry name" value="NUCLEAR FACTOR NF-KAPPA-B PROTEIN"/>
    <property type="match status" value="1"/>
</dbReference>
<dbReference type="AlphaFoldDB" id="A0AAV8VKS6"/>
<dbReference type="EMBL" id="JANEYG010000068">
    <property type="protein sequence ID" value="KAJ8914585.1"/>
    <property type="molecule type" value="Genomic_DNA"/>
</dbReference>
<dbReference type="PANTHER" id="PTHR24169:SF28">
    <property type="entry name" value="NUCLEAR FACTOR NF-KAPPA-B P110 SUBUNIT"/>
    <property type="match status" value="1"/>
</dbReference>
<feature type="region of interest" description="Disordered" evidence="1">
    <location>
        <begin position="259"/>
        <end position="278"/>
    </location>
</feature>
<gene>
    <name evidence="3" type="ORF">NQ315_017290</name>
</gene>
<organism evidence="3 4">
    <name type="scientific">Exocentrus adspersus</name>
    <dbReference type="NCBI Taxonomy" id="1586481"/>
    <lineage>
        <taxon>Eukaryota</taxon>
        <taxon>Metazoa</taxon>
        <taxon>Ecdysozoa</taxon>
        <taxon>Arthropoda</taxon>
        <taxon>Hexapoda</taxon>
        <taxon>Insecta</taxon>
        <taxon>Pterygota</taxon>
        <taxon>Neoptera</taxon>
        <taxon>Endopterygota</taxon>
        <taxon>Coleoptera</taxon>
        <taxon>Polyphaga</taxon>
        <taxon>Cucujiformia</taxon>
        <taxon>Chrysomeloidea</taxon>
        <taxon>Cerambycidae</taxon>
        <taxon>Lamiinae</taxon>
        <taxon>Acanthocinini</taxon>
        <taxon>Exocentrus</taxon>
    </lineage>
</organism>
<sequence>MLTPPSSNEDFPESPTYMVADSNSTSFRIPGYGNGEQSATFNIIPQAQVIVDSEMVLDEHNSPCLKFIEEPIDRFRFRYKSEMAGTHGSLTGMRSDKSRKQTYPTVELKNYLAPAPAIIRCSIYQHKAENQDFKPHAHRLIMKRGKEEQDDPHDLEVGPEDGWRATPAKGNKEIFILVERVTKKNIRIRFFELDEKGNEVWTADGRFNDLDVHHQYAIVFKTPVYKDENISHPVKVFMELVRPSDNARSEAREFTYVPSSYKPGSKRPRHADYSSSSYDTGMSGVRDVQIRYKKLFINNEFVDAVSKKTFPVYNPTNGQVIAEVAEADKEDVDNAVAAAKAAFARGSEWRSMDASDRGKLISNLAELMLRDISDLAALETLNNGKPYQDALLDIHGSID</sequence>
<evidence type="ECO:0000313" key="4">
    <source>
        <dbReference type="Proteomes" id="UP001159042"/>
    </source>
</evidence>
<evidence type="ECO:0000256" key="1">
    <source>
        <dbReference type="SAM" id="MobiDB-lite"/>
    </source>
</evidence>
<dbReference type="GO" id="GO:0048468">
    <property type="term" value="P:cell development"/>
    <property type="evidence" value="ECO:0007669"/>
    <property type="project" value="UniProtKB-ARBA"/>
</dbReference>
<proteinExistence type="predicted"/>
<dbReference type="InterPro" id="IPR015590">
    <property type="entry name" value="Aldehyde_DH_dom"/>
</dbReference>
<dbReference type="Proteomes" id="UP001159042">
    <property type="component" value="Unassembled WGS sequence"/>
</dbReference>
<keyword evidence="4" id="KW-1185">Reference proteome</keyword>
<comment type="caution">
    <text evidence="3">The sequence shown here is derived from an EMBL/GenBank/DDBJ whole genome shotgun (WGS) entry which is preliminary data.</text>
</comment>
<dbReference type="SUPFAM" id="SSF53720">
    <property type="entry name" value="ALDH-like"/>
    <property type="match status" value="1"/>
</dbReference>
<dbReference type="InterPro" id="IPR037059">
    <property type="entry name" value="RHD_DNA_bind_dom_sf"/>
</dbReference>
<name>A0AAV8VKS6_9CUCU</name>
<feature type="non-terminal residue" evidence="3">
    <location>
        <position position="399"/>
    </location>
</feature>
<dbReference type="InterPro" id="IPR002909">
    <property type="entry name" value="IPT_dom"/>
</dbReference>
<dbReference type="InterPro" id="IPR000451">
    <property type="entry name" value="NFkB/Dor"/>
</dbReference>
<dbReference type="SUPFAM" id="SSF81296">
    <property type="entry name" value="E set domains"/>
    <property type="match status" value="1"/>
</dbReference>
<dbReference type="Pfam" id="PF16179">
    <property type="entry name" value="RHD_dimer"/>
    <property type="match status" value="1"/>
</dbReference>
<dbReference type="PROSITE" id="PS50254">
    <property type="entry name" value="REL_2"/>
    <property type="match status" value="1"/>
</dbReference>
<dbReference type="InterPro" id="IPR008967">
    <property type="entry name" value="p53-like_TF_DNA-bd_sf"/>
</dbReference>
<dbReference type="InterPro" id="IPR014756">
    <property type="entry name" value="Ig_E-set"/>
</dbReference>
<dbReference type="Pfam" id="PF00171">
    <property type="entry name" value="Aldedh"/>
    <property type="match status" value="1"/>
</dbReference>
<evidence type="ECO:0000259" key="2">
    <source>
        <dbReference type="PROSITE" id="PS50254"/>
    </source>
</evidence>
<dbReference type="GO" id="GO:0048731">
    <property type="term" value="P:system development"/>
    <property type="evidence" value="ECO:0007669"/>
    <property type="project" value="UniProtKB-ARBA"/>
</dbReference>
<dbReference type="GO" id="GO:0016491">
    <property type="term" value="F:oxidoreductase activity"/>
    <property type="evidence" value="ECO:0007669"/>
    <property type="project" value="InterPro"/>
</dbReference>
<evidence type="ECO:0000313" key="3">
    <source>
        <dbReference type="EMBL" id="KAJ8914585.1"/>
    </source>
</evidence>
<dbReference type="GO" id="GO:0000978">
    <property type="term" value="F:RNA polymerase II cis-regulatory region sequence-specific DNA binding"/>
    <property type="evidence" value="ECO:0007669"/>
    <property type="project" value="TreeGrafter"/>
</dbReference>
<dbReference type="InterPro" id="IPR013783">
    <property type="entry name" value="Ig-like_fold"/>
</dbReference>
<dbReference type="Gene3D" id="3.40.605.10">
    <property type="entry name" value="Aldehyde Dehydrogenase, Chain A, domain 1"/>
    <property type="match status" value="1"/>
</dbReference>
<reference evidence="3 4" key="1">
    <citation type="journal article" date="2023" name="Insect Mol. Biol.">
        <title>Genome sequencing provides insights into the evolution of gene families encoding plant cell wall-degrading enzymes in longhorned beetles.</title>
        <authorList>
            <person name="Shin N.R."/>
            <person name="Okamura Y."/>
            <person name="Kirsch R."/>
            <person name="Pauchet Y."/>
        </authorList>
    </citation>
    <scope>NUCLEOTIDE SEQUENCE [LARGE SCALE GENOMIC DNA]</scope>
    <source>
        <strain evidence="3">EAD_L_NR</strain>
    </source>
</reference>
<dbReference type="InterPro" id="IPR016162">
    <property type="entry name" value="Ald_DH_N"/>
</dbReference>
<dbReference type="Gene3D" id="2.60.40.10">
    <property type="entry name" value="Immunoglobulins"/>
    <property type="match status" value="1"/>
</dbReference>